<keyword evidence="7" id="KW-0413">Isomerase</keyword>
<evidence type="ECO:0000256" key="3">
    <source>
        <dbReference type="ARBA" id="ARBA00012209"/>
    </source>
</evidence>
<dbReference type="OrthoDB" id="1936640at2759"/>
<protein>
    <recommendedName>
        <fullName evidence="3">allene-oxide cyclase</fullName>
        <ecNumber evidence="3">5.3.99.6</ecNumber>
    </recommendedName>
</protein>
<gene>
    <name evidence="9" type="ORF">Taro_026359</name>
</gene>
<dbReference type="InterPro" id="IPR044859">
    <property type="entry name" value="Allene_oxi_cyc_Dirigent"/>
</dbReference>
<dbReference type="PANTHER" id="PTHR31843:SF11">
    <property type="entry name" value="ALLENE OXIDE CYCLASE 4, CHLOROPLASTIC"/>
    <property type="match status" value="1"/>
</dbReference>
<name>A0A843VGW5_COLES</name>
<dbReference type="Pfam" id="PF06351">
    <property type="entry name" value="Allene_ox_cyc"/>
    <property type="match status" value="1"/>
</dbReference>
<comment type="subcellular location">
    <subcellularLocation>
        <location evidence="1">Plastid</location>
        <location evidence="1">Chloroplast</location>
    </subcellularLocation>
</comment>
<comment type="catalytic activity">
    <reaction evidence="8">
        <text>(9Z,13S,15Z)-12,13-epoxyoctadeca-9,11,15-trienoate = (9S,13S,15Z)-12-oxophyto-10,15-dienoate</text>
        <dbReference type="Rhea" id="RHEA:22592"/>
        <dbReference type="ChEBI" id="CHEBI:36438"/>
        <dbReference type="ChEBI" id="CHEBI:57411"/>
        <dbReference type="EC" id="5.3.99.6"/>
    </reaction>
</comment>
<evidence type="ECO:0000256" key="4">
    <source>
        <dbReference type="ARBA" id="ARBA00022528"/>
    </source>
</evidence>
<evidence type="ECO:0000313" key="9">
    <source>
        <dbReference type="EMBL" id="MQL93707.1"/>
    </source>
</evidence>
<organism evidence="9 10">
    <name type="scientific">Colocasia esculenta</name>
    <name type="common">Wild taro</name>
    <name type="synonym">Arum esculentum</name>
    <dbReference type="NCBI Taxonomy" id="4460"/>
    <lineage>
        <taxon>Eukaryota</taxon>
        <taxon>Viridiplantae</taxon>
        <taxon>Streptophyta</taxon>
        <taxon>Embryophyta</taxon>
        <taxon>Tracheophyta</taxon>
        <taxon>Spermatophyta</taxon>
        <taxon>Magnoliopsida</taxon>
        <taxon>Liliopsida</taxon>
        <taxon>Araceae</taxon>
        <taxon>Aroideae</taxon>
        <taxon>Colocasieae</taxon>
        <taxon>Colocasia</taxon>
    </lineage>
</organism>
<dbReference type="Proteomes" id="UP000652761">
    <property type="component" value="Unassembled WGS sequence"/>
</dbReference>
<evidence type="ECO:0000256" key="2">
    <source>
        <dbReference type="ARBA" id="ARBA00007982"/>
    </source>
</evidence>
<dbReference type="EMBL" id="NMUH01001590">
    <property type="protein sequence ID" value="MQL93707.1"/>
    <property type="molecule type" value="Genomic_DNA"/>
</dbReference>
<evidence type="ECO:0000256" key="8">
    <source>
        <dbReference type="ARBA" id="ARBA00049891"/>
    </source>
</evidence>
<keyword evidence="5" id="KW-0934">Plastid</keyword>
<dbReference type="InterPro" id="IPR034871">
    <property type="entry name" value="Allene_oxi_cyc_sf"/>
</dbReference>
<dbReference type="GO" id="GO:0009695">
    <property type="term" value="P:jasmonic acid biosynthetic process"/>
    <property type="evidence" value="ECO:0007669"/>
    <property type="project" value="InterPro"/>
</dbReference>
<dbReference type="PANTHER" id="PTHR31843">
    <property type="entry name" value="ALLENE OXIDE CYCLASE 4, CHLOROPLASTIC"/>
    <property type="match status" value="1"/>
</dbReference>
<proteinExistence type="inferred from homology"/>
<evidence type="ECO:0000256" key="5">
    <source>
        <dbReference type="ARBA" id="ARBA00022640"/>
    </source>
</evidence>
<dbReference type="SUPFAM" id="SSF141493">
    <property type="entry name" value="Allene oxide cyclase-like"/>
    <property type="match status" value="1"/>
</dbReference>
<comment type="caution">
    <text evidence="9">The sequence shown here is derived from an EMBL/GenBank/DDBJ whole genome shotgun (WGS) entry which is preliminary data.</text>
</comment>
<evidence type="ECO:0000256" key="6">
    <source>
        <dbReference type="ARBA" id="ARBA00022946"/>
    </source>
</evidence>
<evidence type="ECO:0000256" key="1">
    <source>
        <dbReference type="ARBA" id="ARBA00004229"/>
    </source>
</evidence>
<evidence type="ECO:0000313" key="10">
    <source>
        <dbReference type="Proteomes" id="UP000652761"/>
    </source>
</evidence>
<keyword evidence="4" id="KW-0150">Chloroplast</keyword>
<comment type="similarity">
    <text evidence="2">Belongs to the allene oxide cyclase family.</text>
</comment>
<dbReference type="InterPro" id="IPR009410">
    <property type="entry name" value="Allene_ox_cyc"/>
</dbReference>
<sequence>MVLSSINLLCSYINGSSTPPGDQEKVQTMHVYEINELDRESPAYLRLSQKQVENALGDLVPFTNKAIN</sequence>
<keyword evidence="6" id="KW-0809">Transit peptide</keyword>
<reference evidence="9" key="1">
    <citation type="submission" date="2017-07" db="EMBL/GenBank/DDBJ databases">
        <title>Taro Niue Genome Assembly and Annotation.</title>
        <authorList>
            <person name="Atibalentja N."/>
            <person name="Keating K."/>
            <person name="Fields C.J."/>
        </authorList>
    </citation>
    <scope>NUCLEOTIDE SEQUENCE</scope>
    <source>
        <strain evidence="9">Niue_2</strain>
        <tissue evidence="9">Leaf</tissue>
    </source>
</reference>
<keyword evidence="10" id="KW-1185">Reference proteome</keyword>
<dbReference type="AlphaFoldDB" id="A0A843VGW5"/>
<accession>A0A843VGW5</accession>
<dbReference type="Gene3D" id="2.40.480.10">
    <property type="entry name" value="Allene oxide cyclase-like"/>
    <property type="match status" value="1"/>
</dbReference>
<dbReference type="EC" id="5.3.99.6" evidence="3"/>
<evidence type="ECO:0000256" key="7">
    <source>
        <dbReference type="ARBA" id="ARBA00023235"/>
    </source>
</evidence>
<dbReference type="GO" id="GO:0009507">
    <property type="term" value="C:chloroplast"/>
    <property type="evidence" value="ECO:0007669"/>
    <property type="project" value="UniProtKB-SubCell"/>
</dbReference>
<dbReference type="GO" id="GO:0046423">
    <property type="term" value="F:allene-oxide cyclase activity"/>
    <property type="evidence" value="ECO:0007669"/>
    <property type="project" value="UniProtKB-EC"/>
</dbReference>